<evidence type="ECO:0000313" key="3">
    <source>
        <dbReference type="EMBL" id="EQC30046.1"/>
    </source>
</evidence>
<dbReference type="RefSeq" id="XP_008616613.1">
    <property type="nucleotide sequence ID" value="XM_008618391.1"/>
</dbReference>
<dbReference type="eggNOG" id="KOG4288">
    <property type="taxonomic scope" value="Eukaryota"/>
</dbReference>
<dbReference type="GeneID" id="19953050"/>
<organism evidence="3 4">
    <name type="scientific">Saprolegnia diclina (strain VS20)</name>
    <dbReference type="NCBI Taxonomy" id="1156394"/>
    <lineage>
        <taxon>Eukaryota</taxon>
        <taxon>Sar</taxon>
        <taxon>Stramenopiles</taxon>
        <taxon>Oomycota</taxon>
        <taxon>Saprolegniomycetes</taxon>
        <taxon>Saprolegniales</taxon>
        <taxon>Saprolegniaceae</taxon>
        <taxon>Saprolegnia</taxon>
    </lineage>
</organism>
<proteinExistence type="predicted"/>
<dbReference type="Gene3D" id="1.10.238.10">
    <property type="entry name" value="EF-hand"/>
    <property type="match status" value="1"/>
</dbReference>
<name>T0Q627_SAPDV</name>
<dbReference type="OMA" id="TREHFRC"/>
<protein>
    <recommendedName>
        <fullName evidence="2">EF-hand domain-containing protein</fullName>
    </recommendedName>
</protein>
<dbReference type="SUPFAM" id="SSF47473">
    <property type="entry name" value="EF-hand"/>
    <property type="match status" value="1"/>
</dbReference>
<dbReference type="AlphaFoldDB" id="T0Q627"/>
<feature type="region of interest" description="Disordered" evidence="1">
    <location>
        <begin position="519"/>
        <end position="547"/>
    </location>
</feature>
<sequence>MLPRLPQHEPTSVVAAAKGFKPSPRGTPRRRDPSPRRPDPRLEEPDESHMSYIPREYYVIETHAVPTYNPQQFASSFKVGANGHGLWETVVFPSLEPHTRQEVLYLQQTLSAMQANAAAELSSSSSVPNRVAAEWHIYAIVFHELLRQMRFICKEQATLVTYLVSQMQSLFVRLHDHVKILEAASLLTPPSTTTILVTPPMTPAPPRTPKPPVRRATKDRRRPPPVPEQASSCPDVNSDGDSDDSDAEGFVCSFCHEYSKDPARETTRRSTLLSSITMRHLGSSIERDNRKLQAILKLQAVFRGYRIRREKRIADRVRRRHQAAKTIQRAFQSYGQRKQATAKKKAQDTWRKHLTMIVAVRQLQKRVRKFLQVGREYREGQLSLVANRFKLADRDLGKVLNEKCTQLEAVASRLQGFQVQIQHIVSLIVPDAPAASSLVVADVDPIVRCGDVHLALVELHHHVSELHVREQRAQREWEATLFQLREAQRAWDEAKRANVGFGKDDDDEDTIDGWVIGAPRTSSSLARPSSVVGSAAPDAPEPEHHSGNSLAQELFATMKPLRYGKKWLAQTHLKRGPTAESPVATTEKSALLDEAVTERSASIASVPRSLTTEGHRGAVLMHRFRSTQSLDRPRRPLGWVKQLLVHIYETIALALREERQTWPPEVAAALAHQFDLSLTLPEAQAIASAVRYLSSAKAATSLPDIICQHFQAQFGLPQLVDQAIYDLATHIHEYAQRDLDVHLFQHFLNGTRSRANLAFFSYVRQLCAALSRDDASSSPLLPYLDAHSSRELIDVAHALKVAQILLRVRDESALLEADPLVDLNGRTPSALFEQCRAAIEAKAHQVEKEDDEDDDTTNDEMMEKPRHAFNALLQPLKFHSHLPASRSPVRSRVQTHLPSSSSPVLYFADFFDILCKFHAEVHVHATQREWLQQTFDTIDGDHDGSIHIEAFVSHLSALPKAPTPRELHQIYRHALQVPLDRTKVPTARVGPMGFRTFFGIVQRLLVTKQLRPSTLHGGINDVDDDDPTIAHDKMKLQTIMHRLTLDWLEKEPVVEAALAHDAGRHLGPRLRQLCVELTQALCLKPSTDAIETRLEQMHTAWERYCAIVCVVMVLEIKRAGGVGVVEAQLSDVDRVWNVCFGKPSTDPLQPV</sequence>
<dbReference type="InterPro" id="IPR011992">
    <property type="entry name" value="EF-hand-dom_pair"/>
</dbReference>
<dbReference type="PROSITE" id="PS50096">
    <property type="entry name" value="IQ"/>
    <property type="match status" value="1"/>
</dbReference>
<dbReference type="VEuPathDB" id="FungiDB:SDRG_12323"/>
<reference evidence="3 4" key="1">
    <citation type="submission" date="2012-04" db="EMBL/GenBank/DDBJ databases">
        <title>The Genome Sequence of Saprolegnia declina VS20.</title>
        <authorList>
            <consortium name="The Broad Institute Genome Sequencing Platform"/>
            <person name="Russ C."/>
            <person name="Nusbaum C."/>
            <person name="Tyler B."/>
            <person name="van West P."/>
            <person name="Dieguez-Uribeondo J."/>
            <person name="de Bruijn I."/>
            <person name="Tripathy S."/>
            <person name="Jiang R."/>
            <person name="Young S.K."/>
            <person name="Zeng Q."/>
            <person name="Gargeya S."/>
            <person name="Fitzgerald M."/>
            <person name="Haas B."/>
            <person name="Abouelleil A."/>
            <person name="Alvarado L."/>
            <person name="Arachchi H.M."/>
            <person name="Berlin A."/>
            <person name="Chapman S.B."/>
            <person name="Goldberg J."/>
            <person name="Griggs A."/>
            <person name="Gujja S."/>
            <person name="Hansen M."/>
            <person name="Howarth C."/>
            <person name="Imamovic A."/>
            <person name="Larimer J."/>
            <person name="McCowen C."/>
            <person name="Montmayeur A."/>
            <person name="Murphy C."/>
            <person name="Neiman D."/>
            <person name="Pearson M."/>
            <person name="Priest M."/>
            <person name="Roberts A."/>
            <person name="Saif S."/>
            <person name="Shea T."/>
            <person name="Sisk P."/>
            <person name="Sykes S."/>
            <person name="Wortman J."/>
            <person name="Nusbaum C."/>
            <person name="Birren B."/>
        </authorList>
    </citation>
    <scope>NUCLEOTIDE SEQUENCE [LARGE SCALE GENOMIC DNA]</scope>
    <source>
        <strain evidence="3 4">VS20</strain>
    </source>
</reference>
<dbReference type="InParanoid" id="T0Q627"/>
<dbReference type="PROSITE" id="PS50222">
    <property type="entry name" value="EF_HAND_2"/>
    <property type="match status" value="1"/>
</dbReference>
<feature type="compositionally biased region" description="Basic residues" evidence="1">
    <location>
        <begin position="212"/>
        <end position="223"/>
    </location>
</feature>
<feature type="region of interest" description="Disordered" evidence="1">
    <location>
        <begin position="192"/>
        <end position="245"/>
    </location>
</feature>
<dbReference type="InterPro" id="IPR052845">
    <property type="entry name" value="Axonemal_dynein_LC_domain"/>
</dbReference>
<feature type="compositionally biased region" description="Basic and acidic residues" evidence="1">
    <location>
        <begin position="29"/>
        <end position="48"/>
    </location>
</feature>
<dbReference type="PANTHER" id="PTHR23052:SF1">
    <property type="entry name" value="AXONEMAL DYNEIN LIGHT CHAIN DOMAIN-CONTAINING PROTEIN 1"/>
    <property type="match status" value="1"/>
</dbReference>
<dbReference type="InterPro" id="IPR002048">
    <property type="entry name" value="EF_hand_dom"/>
</dbReference>
<dbReference type="OrthoDB" id="1927454at2759"/>
<evidence type="ECO:0000259" key="2">
    <source>
        <dbReference type="PROSITE" id="PS50222"/>
    </source>
</evidence>
<dbReference type="GO" id="GO:0005509">
    <property type="term" value="F:calcium ion binding"/>
    <property type="evidence" value="ECO:0007669"/>
    <property type="project" value="InterPro"/>
</dbReference>
<dbReference type="PANTHER" id="PTHR23052">
    <property type="entry name" value="AXONEMAL DYNEIN LIGHT CHAIN DOMAIN-CONTAINING PROTEIN 1"/>
    <property type="match status" value="1"/>
</dbReference>
<feature type="compositionally biased region" description="Pro residues" evidence="1">
    <location>
        <begin position="200"/>
        <end position="211"/>
    </location>
</feature>
<dbReference type="EMBL" id="JH767179">
    <property type="protein sequence ID" value="EQC30046.1"/>
    <property type="molecule type" value="Genomic_DNA"/>
</dbReference>
<gene>
    <name evidence="3" type="ORF">SDRG_12323</name>
</gene>
<dbReference type="Proteomes" id="UP000030762">
    <property type="component" value="Unassembled WGS sequence"/>
</dbReference>
<feature type="domain" description="EF-hand" evidence="2">
    <location>
        <begin position="926"/>
        <end position="961"/>
    </location>
</feature>
<evidence type="ECO:0000313" key="4">
    <source>
        <dbReference type="Proteomes" id="UP000030762"/>
    </source>
</evidence>
<keyword evidence="4" id="KW-1185">Reference proteome</keyword>
<accession>T0Q627</accession>
<feature type="region of interest" description="Disordered" evidence="1">
    <location>
        <begin position="1"/>
        <end position="48"/>
    </location>
</feature>
<evidence type="ECO:0000256" key="1">
    <source>
        <dbReference type="SAM" id="MobiDB-lite"/>
    </source>
</evidence>